<dbReference type="PATRIC" id="fig|1461584.3.peg.2110"/>
<keyword evidence="2" id="KW-0418">Kinase</keyword>
<reference evidence="2" key="1">
    <citation type="submission" date="2014-07" db="EMBL/GenBank/DDBJ databases">
        <authorList>
            <person name="Urmite Genomes Urmite Genomes"/>
        </authorList>
    </citation>
    <scope>NUCLEOTIDE SEQUENCE</scope>
    <source>
        <strain evidence="2">11W110_air</strain>
    </source>
</reference>
<accession>A0A078MVB3</accession>
<dbReference type="SUPFAM" id="SSF52540">
    <property type="entry name" value="P-loop containing nucleoside triphosphate hydrolases"/>
    <property type="match status" value="1"/>
</dbReference>
<dbReference type="GO" id="GO:0016301">
    <property type="term" value="F:kinase activity"/>
    <property type="evidence" value="ECO:0007669"/>
    <property type="project" value="UniProtKB-KW"/>
</dbReference>
<protein>
    <submittedName>
        <fullName evidence="2">Uridine kinase</fullName>
    </submittedName>
</protein>
<feature type="region of interest" description="Disordered" evidence="1">
    <location>
        <begin position="219"/>
        <end position="250"/>
    </location>
</feature>
<evidence type="ECO:0000256" key="1">
    <source>
        <dbReference type="SAM" id="MobiDB-lite"/>
    </source>
</evidence>
<gene>
    <name evidence="2" type="ORF">BN1051_02134</name>
</gene>
<dbReference type="InterPro" id="IPR027417">
    <property type="entry name" value="P-loop_NTPase"/>
</dbReference>
<proteinExistence type="predicted"/>
<name>A0A078MVB3_9MICC</name>
<organism evidence="2">
    <name type="scientific">Arthrobacter saudimassiliensis</name>
    <dbReference type="NCBI Taxonomy" id="1461584"/>
    <lineage>
        <taxon>Bacteria</taxon>
        <taxon>Bacillati</taxon>
        <taxon>Actinomycetota</taxon>
        <taxon>Actinomycetes</taxon>
        <taxon>Micrococcales</taxon>
        <taxon>Micrococcaceae</taxon>
        <taxon>Arthrobacter</taxon>
    </lineage>
</organism>
<keyword evidence="2" id="KW-0808">Transferase</keyword>
<dbReference type="AlphaFoldDB" id="A0A078MVB3"/>
<sequence>MPDRIGGLPLNPVITTLAARLAVDLPRGRRALVGVDGVDGSGKTTFSAALAPALAAAAGRPVLLVHLDGFLNPSAVRHRRGRRSPEGFWLDTYDHAAFHEFILAPLGPGGDGGYRAASYDPAADAVRPAEQRQAPEDAVVMVEGMFLHRDGLHGRWNFSVFLDVPFTETARRMALRDGTHPDPEHPTMRRYVQGQRLYLQAADPRSRADVVVTDTGTDTGAARILRDRSRSFPPGAAPLSNAGSPTQGDR</sequence>
<dbReference type="EMBL" id="LN483071">
    <property type="protein sequence ID" value="CEA08776.1"/>
    <property type="molecule type" value="Genomic_DNA"/>
</dbReference>
<evidence type="ECO:0000313" key="2">
    <source>
        <dbReference type="EMBL" id="CEA08776.1"/>
    </source>
</evidence>
<dbReference type="Gene3D" id="3.40.50.300">
    <property type="entry name" value="P-loop containing nucleotide triphosphate hydrolases"/>
    <property type="match status" value="1"/>
</dbReference>
<feature type="compositionally biased region" description="Polar residues" evidence="1">
    <location>
        <begin position="241"/>
        <end position="250"/>
    </location>
</feature>